<evidence type="ECO:0000313" key="3">
    <source>
        <dbReference type="Proteomes" id="UP000630097"/>
    </source>
</evidence>
<evidence type="ECO:0000313" key="2">
    <source>
        <dbReference type="EMBL" id="GIG78647.1"/>
    </source>
</evidence>
<organism evidence="2 3">
    <name type="scientific">Planotetraspora kaengkrachanensis</name>
    <dbReference type="NCBI Taxonomy" id="575193"/>
    <lineage>
        <taxon>Bacteria</taxon>
        <taxon>Bacillati</taxon>
        <taxon>Actinomycetota</taxon>
        <taxon>Actinomycetes</taxon>
        <taxon>Streptosporangiales</taxon>
        <taxon>Streptosporangiaceae</taxon>
        <taxon>Planotetraspora</taxon>
    </lineage>
</organism>
<name>A0A8J3PQZ9_9ACTN</name>
<dbReference type="EMBL" id="BONV01000005">
    <property type="protein sequence ID" value="GIG78647.1"/>
    <property type="molecule type" value="Genomic_DNA"/>
</dbReference>
<sequence length="115" mass="11838">MERGDHVQSSGQSLDEVGSLAALRHRRLNPSARSVSAAGRWSPVVSPPSGAVCGSQFITWRTPRGAARGRPPDLRVAAAEGPPARGGTARVTTVSGGAAPAWLPTVPRPLKGEAL</sequence>
<dbReference type="Proteomes" id="UP000630097">
    <property type="component" value="Unassembled WGS sequence"/>
</dbReference>
<comment type="caution">
    <text evidence="2">The sequence shown here is derived from an EMBL/GenBank/DDBJ whole genome shotgun (WGS) entry which is preliminary data.</text>
</comment>
<protein>
    <submittedName>
        <fullName evidence="2">Uncharacterized protein</fullName>
    </submittedName>
</protein>
<feature type="region of interest" description="Disordered" evidence="1">
    <location>
        <begin position="29"/>
        <end position="54"/>
    </location>
</feature>
<feature type="region of interest" description="Disordered" evidence="1">
    <location>
        <begin position="78"/>
        <end position="115"/>
    </location>
</feature>
<reference evidence="2 3" key="1">
    <citation type="submission" date="2021-01" db="EMBL/GenBank/DDBJ databases">
        <title>Whole genome shotgun sequence of Planotetraspora kaengkrachanensis NBRC 104272.</title>
        <authorList>
            <person name="Komaki H."/>
            <person name="Tamura T."/>
        </authorList>
    </citation>
    <scope>NUCLEOTIDE SEQUENCE [LARGE SCALE GENOMIC DNA]</scope>
    <source>
        <strain evidence="2 3">NBRC 104272</strain>
    </source>
</reference>
<keyword evidence="3" id="KW-1185">Reference proteome</keyword>
<dbReference type="AlphaFoldDB" id="A0A8J3PQZ9"/>
<evidence type="ECO:0000256" key="1">
    <source>
        <dbReference type="SAM" id="MobiDB-lite"/>
    </source>
</evidence>
<proteinExistence type="predicted"/>
<accession>A0A8J3PQZ9</accession>
<gene>
    <name evidence="2" type="ORF">Pka01_17740</name>
</gene>